<dbReference type="STRING" id="1210086.GCA_001613105_04360"/>
<dbReference type="RefSeq" id="WP_147287908.1">
    <property type="nucleotide sequence ID" value="NZ_QQBC01000003.1"/>
</dbReference>
<accession>A0A370I9I2</accession>
<gene>
    <name evidence="1" type="ORF">DFR76_103450</name>
</gene>
<protein>
    <submittedName>
        <fullName evidence="1">Uncharacterized protein</fullName>
    </submittedName>
</protein>
<organism evidence="1 2">
    <name type="scientific">Nocardia pseudobrasiliensis</name>
    <dbReference type="NCBI Taxonomy" id="45979"/>
    <lineage>
        <taxon>Bacteria</taxon>
        <taxon>Bacillati</taxon>
        <taxon>Actinomycetota</taxon>
        <taxon>Actinomycetes</taxon>
        <taxon>Mycobacteriales</taxon>
        <taxon>Nocardiaceae</taxon>
        <taxon>Nocardia</taxon>
    </lineage>
</organism>
<sequence length="143" mass="15248">MAGQAKPAPRAEGTPGLPGTEPYICLMVVESDDRKPGGSIRCGFVVTARAAPKLTDAIIAELPAVGTRRPSSGWIHIAQTRSRFGPDGITRFRLGWQDVAGNGRYLITPGLPPIAVATDTKLLRALIDTGIAQVARAIREEYE</sequence>
<proteinExistence type="predicted"/>
<name>A0A370I9I2_9NOCA</name>
<comment type="caution">
    <text evidence="1">The sequence shown here is derived from an EMBL/GenBank/DDBJ whole genome shotgun (WGS) entry which is preliminary data.</text>
</comment>
<dbReference type="AlphaFoldDB" id="A0A370I9I2"/>
<dbReference type="EMBL" id="QQBC01000003">
    <property type="protein sequence ID" value="RDI67379.1"/>
    <property type="molecule type" value="Genomic_DNA"/>
</dbReference>
<reference evidence="1 2" key="1">
    <citation type="submission" date="2018-07" db="EMBL/GenBank/DDBJ databases">
        <title>Genomic Encyclopedia of Type Strains, Phase IV (KMG-IV): sequencing the most valuable type-strain genomes for metagenomic binning, comparative biology and taxonomic classification.</title>
        <authorList>
            <person name="Goeker M."/>
        </authorList>
    </citation>
    <scope>NUCLEOTIDE SEQUENCE [LARGE SCALE GENOMIC DNA]</scope>
    <source>
        <strain evidence="1 2">DSM 44290</strain>
    </source>
</reference>
<evidence type="ECO:0000313" key="2">
    <source>
        <dbReference type="Proteomes" id="UP000254869"/>
    </source>
</evidence>
<keyword evidence="2" id="KW-1185">Reference proteome</keyword>
<dbReference type="Proteomes" id="UP000254869">
    <property type="component" value="Unassembled WGS sequence"/>
</dbReference>
<evidence type="ECO:0000313" key="1">
    <source>
        <dbReference type="EMBL" id="RDI67379.1"/>
    </source>
</evidence>